<feature type="signal peptide" evidence="2">
    <location>
        <begin position="1"/>
        <end position="24"/>
    </location>
</feature>
<dbReference type="Proteomes" id="UP000271003">
    <property type="component" value="Chromosome"/>
</dbReference>
<feature type="chain" id="PRO_5016317752" evidence="2">
    <location>
        <begin position="25"/>
        <end position="117"/>
    </location>
</feature>
<evidence type="ECO:0000256" key="1">
    <source>
        <dbReference type="SAM" id="MobiDB-lite"/>
    </source>
</evidence>
<dbReference type="RefSeq" id="WP_120177327.1">
    <property type="nucleotide sequence ID" value="NZ_AP018786.1"/>
</dbReference>
<keyword evidence="2" id="KW-0732">Signal</keyword>
<keyword evidence="4" id="KW-1185">Reference proteome</keyword>
<evidence type="ECO:0000313" key="4">
    <source>
        <dbReference type="Proteomes" id="UP000271003"/>
    </source>
</evidence>
<accession>A0A2Z6IBG4</accession>
<proteinExistence type="predicted"/>
<name>A0A2Z6IBG4_9BURK</name>
<dbReference type="EMBL" id="AP018786">
    <property type="protein sequence ID" value="BBF23754.1"/>
    <property type="molecule type" value="Genomic_DNA"/>
</dbReference>
<feature type="region of interest" description="Disordered" evidence="1">
    <location>
        <begin position="83"/>
        <end position="104"/>
    </location>
</feature>
<dbReference type="KEGG" id="sutt:SUTMEG_16450"/>
<dbReference type="AlphaFoldDB" id="A0A2Z6IBG4"/>
<evidence type="ECO:0000313" key="3">
    <source>
        <dbReference type="EMBL" id="BBF23754.1"/>
    </source>
</evidence>
<protein>
    <submittedName>
        <fullName evidence="3">Uncharacterized protein</fullName>
    </submittedName>
</protein>
<organism evidence="3 4">
    <name type="scientific">Sutterella megalosphaeroides</name>
    <dbReference type="NCBI Taxonomy" id="2494234"/>
    <lineage>
        <taxon>Bacteria</taxon>
        <taxon>Pseudomonadati</taxon>
        <taxon>Pseudomonadota</taxon>
        <taxon>Betaproteobacteria</taxon>
        <taxon>Burkholderiales</taxon>
        <taxon>Sutterellaceae</taxon>
        <taxon>Sutterella</taxon>
    </lineage>
</organism>
<reference evidence="3 4" key="1">
    <citation type="journal article" date="2018" name="Int. J. Syst. Evol. Microbiol.">
        <title>Mesosutterella multiformis gen. nov., sp. nov., a member of the family Sutterellaceae and Sutterella megalosphaeroides sp. nov., isolated from human faeces.</title>
        <authorList>
            <person name="Sakamoto M."/>
            <person name="Ikeyama N."/>
            <person name="Kunihiro T."/>
            <person name="Iino T."/>
            <person name="Yuki M."/>
            <person name="Ohkuma M."/>
        </authorList>
    </citation>
    <scope>NUCLEOTIDE SEQUENCE [LARGE SCALE GENOMIC DNA]</scope>
    <source>
        <strain evidence="3 4">6FBBBH3</strain>
    </source>
</reference>
<sequence>MISNRRRLLTAAAAAVFSTQTVRAAETVIGTILEEVSRDQLQRFADEYRNDWKRDRDGTYEYRGRRYNESEWEVYWRKRYREEKRKDRRDREDEVRRRDEEVRRRDALQRLKDAAQR</sequence>
<evidence type="ECO:0000256" key="2">
    <source>
        <dbReference type="SAM" id="SignalP"/>
    </source>
</evidence>
<gene>
    <name evidence="3" type="ORF">SUTMEG_16450</name>
</gene>